<accession>A0AAE1BC48</accession>
<comment type="caution">
    <text evidence="1">The sequence shown here is derived from an EMBL/GenBank/DDBJ whole genome shotgun (WGS) entry which is preliminary data.</text>
</comment>
<evidence type="ECO:0000313" key="2">
    <source>
        <dbReference type="Proteomes" id="UP001283361"/>
    </source>
</evidence>
<proteinExistence type="predicted"/>
<dbReference type="AlphaFoldDB" id="A0AAE1BC48"/>
<keyword evidence="2" id="KW-1185">Reference proteome</keyword>
<organism evidence="1 2">
    <name type="scientific">Elysia crispata</name>
    <name type="common">lettuce slug</name>
    <dbReference type="NCBI Taxonomy" id="231223"/>
    <lineage>
        <taxon>Eukaryota</taxon>
        <taxon>Metazoa</taxon>
        <taxon>Spiralia</taxon>
        <taxon>Lophotrochozoa</taxon>
        <taxon>Mollusca</taxon>
        <taxon>Gastropoda</taxon>
        <taxon>Heterobranchia</taxon>
        <taxon>Euthyneura</taxon>
        <taxon>Panpulmonata</taxon>
        <taxon>Sacoglossa</taxon>
        <taxon>Placobranchoidea</taxon>
        <taxon>Plakobranchidae</taxon>
        <taxon>Elysia</taxon>
    </lineage>
</organism>
<dbReference type="EMBL" id="JAWDGP010000216">
    <property type="protein sequence ID" value="KAK3802796.1"/>
    <property type="molecule type" value="Genomic_DNA"/>
</dbReference>
<protein>
    <submittedName>
        <fullName evidence="1">Uncharacterized protein</fullName>
    </submittedName>
</protein>
<gene>
    <name evidence="1" type="ORF">RRG08_012310</name>
</gene>
<reference evidence="1" key="1">
    <citation type="journal article" date="2023" name="G3 (Bethesda)">
        <title>A reference genome for the long-term kleptoplast-retaining sea slug Elysia crispata morphotype clarki.</title>
        <authorList>
            <person name="Eastman K.E."/>
            <person name="Pendleton A.L."/>
            <person name="Shaikh M.A."/>
            <person name="Suttiyut T."/>
            <person name="Ogas R."/>
            <person name="Tomko P."/>
            <person name="Gavelis G."/>
            <person name="Widhalm J.R."/>
            <person name="Wisecaver J.H."/>
        </authorList>
    </citation>
    <scope>NUCLEOTIDE SEQUENCE</scope>
    <source>
        <strain evidence="1">ECLA1</strain>
    </source>
</reference>
<dbReference type="Proteomes" id="UP001283361">
    <property type="component" value="Unassembled WGS sequence"/>
</dbReference>
<name>A0AAE1BC48_9GAST</name>
<evidence type="ECO:0000313" key="1">
    <source>
        <dbReference type="EMBL" id="KAK3802796.1"/>
    </source>
</evidence>
<sequence>MYVMQVLHDDNGCDGLDLSSDNLYEVKFSTMEPSVLFFPSPLSCPSDSSIPTPSLLLVFLTTQIMTGMLTFSEKSFGIQMHKEHQKQLSMICQNNNSEVV</sequence>